<comment type="similarity">
    <text evidence="4 5">Belongs to the intermediate filament family.</text>
</comment>
<sequence length="567" mass="64093">MLKDTVDKAACRGTSQLGPEENELQLRGMGGDLGQELDDEQALPIEEECDEGKRNSGKIADVMGDENEMTEAGEETSSDEVDEGSPAVTHLSQRNHTYPRSTMKKTVRTAESSFSSRSYTAPVSTTVRKSYSVSSSYGGTRGSARIVGGQLMNSGVYGGNLDYMYRAGIGSGVSRGPAVCPPLTAVTVNKSLLAPLNLEIDPNIQTIRIHEKEQIKTLNNQFASFIDKVRFLEQENKRLETKWSILQEQTTSHTTINATFENHIAKLRRHLDGLGNEKTHLECELNNIKGLVDDFKKKYEDEINKRTESENSFVLLKKDADQAFMNSVELETSLNCLRDEIEFLTLIYEQELKELKSLTGETSVVVEMDNRRGLDMDAIVAEVRAQYEEIANRNRAEAESWYRQKYEELQVTVTQHGENLKSTKAEISEYNRNILRLRSEINTIKGMRTNQDLQIKEAEERGEVAVKEARHRVQELEEALQRAKHDMTRQVREYQSLMNIKLALDIEIATYRKLLEGEESRLVRGVQSVSISKQIYYQPHLLESSIVTPPIARTSARTTETTTVHTN</sequence>
<evidence type="ECO:0000256" key="1">
    <source>
        <dbReference type="ARBA" id="ARBA00022744"/>
    </source>
</evidence>
<evidence type="ECO:0000256" key="4">
    <source>
        <dbReference type="ARBA" id="ARBA00061646"/>
    </source>
</evidence>
<keyword evidence="10" id="KW-1185">Reference proteome</keyword>
<evidence type="ECO:0000259" key="8">
    <source>
        <dbReference type="PROSITE" id="PS51842"/>
    </source>
</evidence>
<evidence type="ECO:0000313" key="10">
    <source>
        <dbReference type="Proteomes" id="UP000606274"/>
    </source>
</evidence>
<feature type="region of interest" description="Disordered" evidence="7">
    <location>
        <begin position="1"/>
        <end position="121"/>
    </location>
</feature>
<dbReference type="InterPro" id="IPR003054">
    <property type="entry name" value="Keratin_II"/>
</dbReference>
<dbReference type="Gene3D" id="1.20.5.170">
    <property type="match status" value="1"/>
</dbReference>
<evidence type="ECO:0000256" key="7">
    <source>
        <dbReference type="SAM" id="MobiDB-lite"/>
    </source>
</evidence>
<keyword evidence="1" id="KW-0416">Keratin</keyword>
<dbReference type="AlphaFoldDB" id="A0A8T0BXD6"/>
<evidence type="ECO:0000313" key="9">
    <source>
        <dbReference type="EMBL" id="KAF7711981.1"/>
    </source>
</evidence>
<dbReference type="GO" id="GO:0045109">
    <property type="term" value="P:intermediate filament organization"/>
    <property type="evidence" value="ECO:0007669"/>
    <property type="project" value="TreeGrafter"/>
</dbReference>
<protein>
    <recommendedName>
        <fullName evidence="8">IF rod domain-containing protein</fullName>
    </recommendedName>
</protein>
<dbReference type="InterPro" id="IPR018039">
    <property type="entry name" value="IF_conserved"/>
</dbReference>
<evidence type="ECO:0000256" key="5">
    <source>
        <dbReference type="RuleBase" id="RU000685"/>
    </source>
</evidence>
<feature type="compositionally biased region" description="Acidic residues" evidence="7">
    <location>
        <begin position="35"/>
        <end position="50"/>
    </location>
</feature>
<feature type="compositionally biased region" description="Basic and acidic residues" evidence="7">
    <location>
        <begin position="1"/>
        <end position="10"/>
    </location>
</feature>
<dbReference type="GO" id="GO:0045095">
    <property type="term" value="C:keratin filament"/>
    <property type="evidence" value="ECO:0007669"/>
    <property type="project" value="InterPro"/>
</dbReference>
<dbReference type="Pfam" id="PF00038">
    <property type="entry name" value="Filament"/>
    <property type="match status" value="1"/>
</dbReference>
<dbReference type="SUPFAM" id="SSF64593">
    <property type="entry name" value="Intermediate filament protein, coiled coil region"/>
    <property type="match status" value="2"/>
</dbReference>
<dbReference type="FunFam" id="1.20.5.500:FF:000001">
    <property type="entry name" value="Type II keratin 23"/>
    <property type="match status" value="1"/>
</dbReference>
<feature type="compositionally biased region" description="Polar residues" evidence="7">
    <location>
        <begin position="109"/>
        <end position="121"/>
    </location>
</feature>
<dbReference type="PANTHER" id="PTHR45616">
    <property type="entry name" value="GATA-TYPE DOMAIN-CONTAINING PROTEIN"/>
    <property type="match status" value="1"/>
</dbReference>
<dbReference type="EMBL" id="JABFDY010000001">
    <property type="protein sequence ID" value="KAF7711981.1"/>
    <property type="molecule type" value="Genomic_DNA"/>
</dbReference>
<name>A0A8T0BXD6_SILME</name>
<dbReference type="Gene3D" id="1.20.5.1160">
    <property type="entry name" value="Vasodilator-stimulated phosphoprotein"/>
    <property type="match status" value="1"/>
</dbReference>
<dbReference type="InterPro" id="IPR039008">
    <property type="entry name" value="IF_rod_dom"/>
</dbReference>
<keyword evidence="2 5" id="KW-0403">Intermediate filament</keyword>
<dbReference type="InterPro" id="IPR032444">
    <property type="entry name" value="Keratin_2_head"/>
</dbReference>
<evidence type="ECO:0000256" key="6">
    <source>
        <dbReference type="SAM" id="Coils"/>
    </source>
</evidence>
<proteinExistence type="inferred from homology"/>
<dbReference type="GO" id="GO:0005615">
    <property type="term" value="C:extracellular space"/>
    <property type="evidence" value="ECO:0007669"/>
    <property type="project" value="TreeGrafter"/>
</dbReference>
<gene>
    <name evidence="9" type="ORF">HF521_000992</name>
</gene>
<dbReference type="FunFam" id="1.20.5.170:FF:000004">
    <property type="entry name" value="Keratin, type II cytoskeletal 5"/>
    <property type="match status" value="1"/>
</dbReference>
<dbReference type="SMART" id="SM01391">
    <property type="entry name" value="Filament"/>
    <property type="match status" value="1"/>
</dbReference>
<comment type="caution">
    <text evidence="9">The sequence shown here is derived from an EMBL/GenBank/DDBJ whole genome shotgun (WGS) entry which is preliminary data.</text>
</comment>
<dbReference type="PROSITE" id="PS51842">
    <property type="entry name" value="IF_ROD_2"/>
    <property type="match status" value="1"/>
</dbReference>
<feature type="coiled-coil region" evidence="6">
    <location>
        <begin position="215"/>
        <end position="284"/>
    </location>
</feature>
<keyword evidence="3 6" id="KW-0175">Coiled coil</keyword>
<dbReference type="Proteomes" id="UP000606274">
    <property type="component" value="Unassembled WGS sequence"/>
</dbReference>
<dbReference type="GO" id="GO:0031424">
    <property type="term" value="P:keratinization"/>
    <property type="evidence" value="ECO:0007669"/>
    <property type="project" value="TreeGrafter"/>
</dbReference>
<dbReference type="GO" id="GO:0030280">
    <property type="term" value="F:structural constituent of skin epidermis"/>
    <property type="evidence" value="ECO:0007669"/>
    <property type="project" value="TreeGrafter"/>
</dbReference>
<evidence type="ECO:0000256" key="2">
    <source>
        <dbReference type="ARBA" id="ARBA00022754"/>
    </source>
</evidence>
<feature type="compositionally biased region" description="Acidic residues" evidence="7">
    <location>
        <begin position="63"/>
        <end position="83"/>
    </location>
</feature>
<organism evidence="9 10">
    <name type="scientific">Silurus meridionalis</name>
    <name type="common">Southern catfish</name>
    <name type="synonym">Silurus soldatovi meridionalis</name>
    <dbReference type="NCBI Taxonomy" id="175797"/>
    <lineage>
        <taxon>Eukaryota</taxon>
        <taxon>Metazoa</taxon>
        <taxon>Chordata</taxon>
        <taxon>Craniata</taxon>
        <taxon>Vertebrata</taxon>
        <taxon>Euteleostomi</taxon>
        <taxon>Actinopterygii</taxon>
        <taxon>Neopterygii</taxon>
        <taxon>Teleostei</taxon>
        <taxon>Ostariophysi</taxon>
        <taxon>Siluriformes</taxon>
        <taxon>Siluridae</taxon>
        <taxon>Silurus</taxon>
    </lineage>
</organism>
<dbReference type="PANTHER" id="PTHR45616:SF21">
    <property type="entry name" value="KERATIN, TYPE II CYTOSKELETAL 7"/>
    <property type="match status" value="1"/>
</dbReference>
<reference evidence="9" key="1">
    <citation type="submission" date="2020-08" db="EMBL/GenBank/DDBJ databases">
        <title>Chromosome-level assembly of Southern catfish (Silurus meridionalis) provides insights into visual adaptation to the nocturnal and benthic lifestyles.</title>
        <authorList>
            <person name="Zhang Y."/>
            <person name="Wang D."/>
            <person name="Peng Z."/>
        </authorList>
    </citation>
    <scope>NUCLEOTIDE SEQUENCE</scope>
    <source>
        <strain evidence="9">SWU-2019-XX</strain>
        <tissue evidence="9">Muscle</tissue>
    </source>
</reference>
<feature type="coiled-coil region" evidence="6">
    <location>
        <begin position="413"/>
        <end position="493"/>
    </location>
</feature>
<feature type="compositionally biased region" description="Polar residues" evidence="7">
    <location>
        <begin position="90"/>
        <end position="100"/>
    </location>
</feature>
<dbReference type="FunFam" id="1.20.5.1160:FF:000001">
    <property type="entry name" value="Keratin type II"/>
    <property type="match status" value="1"/>
</dbReference>
<dbReference type="PRINTS" id="PR01276">
    <property type="entry name" value="TYPE2KERATIN"/>
</dbReference>
<dbReference type="PROSITE" id="PS00226">
    <property type="entry name" value="IF_ROD_1"/>
    <property type="match status" value="1"/>
</dbReference>
<evidence type="ECO:0000256" key="3">
    <source>
        <dbReference type="ARBA" id="ARBA00023054"/>
    </source>
</evidence>
<dbReference type="Gene3D" id="1.20.5.500">
    <property type="entry name" value="Single helix bin"/>
    <property type="match status" value="1"/>
</dbReference>
<accession>A0A8T0BXD6</accession>
<dbReference type="Pfam" id="PF16208">
    <property type="entry name" value="Keratin_2_head"/>
    <property type="match status" value="1"/>
</dbReference>
<feature type="domain" description="IF rod" evidence="8">
    <location>
        <begin position="211"/>
        <end position="522"/>
    </location>
</feature>